<proteinExistence type="predicted"/>
<protein>
    <submittedName>
        <fullName evidence="2">Acid phosphatase 1</fullName>
    </submittedName>
</protein>
<reference evidence="2 3" key="1">
    <citation type="submission" date="2018-09" db="EMBL/GenBank/DDBJ databases">
        <title>A high-quality reference genome of wild soybean provides a powerful tool to mine soybean genomes.</title>
        <authorList>
            <person name="Xie M."/>
            <person name="Chung C.Y.L."/>
            <person name="Li M.-W."/>
            <person name="Wong F.-L."/>
            <person name="Chan T.-F."/>
            <person name="Lam H.-M."/>
        </authorList>
    </citation>
    <scope>NUCLEOTIDE SEQUENCE [LARGE SCALE GENOMIC DNA]</scope>
    <source>
        <strain evidence="3">cv. W05</strain>
        <tissue evidence="2">Hypocotyl of etiolated seedlings</tissue>
    </source>
</reference>
<dbReference type="InterPro" id="IPR023214">
    <property type="entry name" value="HAD_sf"/>
</dbReference>
<dbReference type="InterPro" id="IPR005519">
    <property type="entry name" value="Acid_phosphat_B-like"/>
</dbReference>
<organism evidence="2 3">
    <name type="scientific">Glycine soja</name>
    <name type="common">Wild soybean</name>
    <dbReference type="NCBI Taxonomy" id="3848"/>
    <lineage>
        <taxon>Eukaryota</taxon>
        <taxon>Viridiplantae</taxon>
        <taxon>Streptophyta</taxon>
        <taxon>Embryophyta</taxon>
        <taxon>Tracheophyta</taxon>
        <taxon>Spermatophyta</taxon>
        <taxon>Magnoliopsida</taxon>
        <taxon>eudicotyledons</taxon>
        <taxon>Gunneridae</taxon>
        <taxon>Pentapetalae</taxon>
        <taxon>rosids</taxon>
        <taxon>fabids</taxon>
        <taxon>Fabales</taxon>
        <taxon>Fabaceae</taxon>
        <taxon>Papilionoideae</taxon>
        <taxon>50 kb inversion clade</taxon>
        <taxon>NPAAA clade</taxon>
        <taxon>indigoferoid/millettioid clade</taxon>
        <taxon>Phaseoleae</taxon>
        <taxon>Glycine</taxon>
        <taxon>Glycine subgen. Soja</taxon>
    </lineage>
</organism>
<keyword evidence="3" id="KW-1185">Reference proteome</keyword>
<dbReference type="SUPFAM" id="SSF56784">
    <property type="entry name" value="HAD-like"/>
    <property type="match status" value="1"/>
</dbReference>
<dbReference type="Gene3D" id="3.40.50.1000">
    <property type="entry name" value="HAD superfamily/HAD-like"/>
    <property type="match status" value="1"/>
</dbReference>
<sequence length="137" mass="15557">MNPTDFRFLLAPSSIEAPSPVLPLKLLPLLPLKLLHLFDFIAPTSPLEVSLQVFDREKFNNWVEKGVAPAIEPSLKLYEDVLNLGFKVILLTGRSERHRSVTVDNLINAGFKEWDQLILRISEFHNLFCLFCAGIDL</sequence>
<comment type="caution">
    <text evidence="2">The sequence shown here is derived from an EMBL/GenBank/DDBJ whole genome shotgun (WGS) entry which is preliminary data.</text>
</comment>
<dbReference type="EMBL" id="QZWG01000020">
    <property type="protein sequence ID" value="RZB42632.1"/>
    <property type="molecule type" value="Genomic_DNA"/>
</dbReference>
<name>A0A445F1H8_GLYSO</name>
<evidence type="ECO:0000313" key="2">
    <source>
        <dbReference type="EMBL" id="RZB42632.1"/>
    </source>
</evidence>
<accession>A0A445F1H8</accession>
<dbReference type="Pfam" id="PF03767">
    <property type="entry name" value="Acid_phosphat_B"/>
    <property type="match status" value="1"/>
</dbReference>
<evidence type="ECO:0000313" key="3">
    <source>
        <dbReference type="Proteomes" id="UP000289340"/>
    </source>
</evidence>
<dbReference type="InterPro" id="IPR036412">
    <property type="entry name" value="HAD-like_sf"/>
</dbReference>
<dbReference type="AlphaFoldDB" id="A0A445F1H8"/>
<dbReference type="PANTHER" id="PTHR31284">
    <property type="entry name" value="ACID PHOSPHATASE-LIKE PROTEIN"/>
    <property type="match status" value="1"/>
</dbReference>
<gene>
    <name evidence="2" type="ORF">D0Y65_053274</name>
</gene>
<dbReference type="Proteomes" id="UP000289340">
    <property type="component" value="Chromosome 20"/>
</dbReference>
<keyword evidence="1" id="KW-0732">Signal</keyword>
<evidence type="ECO:0000256" key="1">
    <source>
        <dbReference type="ARBA" id="ARBA00022729"/>
    </source>
</evidence>
<dbReference type="PANTHER" id="PTHR31284:SF7">
    <property type="entry name" value="ACID PHOSPHATASE-LIKE PROTEIN"/>
    <property type="match status" value="1"/>
</dbReference>